<name>A0AAD6T6S8_9AGAR</name>
<keyword evidence="2" id="KW-1185">Reference proteome</keyword>
<protein>
    <submittedName>
        <fullName evidence="1">Uncharacterized protein</fullName>
    </submittedName>
</protein>
<dbReference type="AlphaFoldDB" id="A0AAD6T6S8"/>
<accession>A0AAD6T6S8</accession>
<evidence type="ECO:0000313" key="2">
    <source>
        <dbReference type="Proteomes" id="UP001218188"/>
    </source>
</evidence>
<sequence>MSTRGPQLPLVHGDRNMPIRVRHLLLGFSHLHYILNRYYARAAPPSMDLAAAGKTSWAPDLIKVVTRLPFTCPELILTHTTLVEYVEDFANLVQKLMLEWQQAPQAERLCSFCKTEVESGTYPNYLFSMFLWFYYGEFGRFATPRCDRKLGCRDMERSREDGVAIYMCRCGVLNSISGPKIHEKSTDAHTQSEYKEEEHALKQARKMPDASLCMAESPFSFNGFTECGASPWEFAARAKRTRQKKNEEMSNSRVGIHTWEKNY</sequence>
<gene>
    <name evidence="1" type="ORF">C8F04DRAFT_1178992</name>
</gene>
<comment type="caution">
    <text evidence="1">The sequence shown here is derived from an EMBL/GenBank/DDBJ whole genome shotgun (WGS) entry which is preliminary data.</text>
</comment>
<reference evidence="1" key="1">
    <citation type="submission" date="2023-03" db="EMBL/GenBank/DDBJ databases">
        <title>Massive genome expansion in bonnet fungi (Mycena s.s.) driven by repeated elements and novel gene families across ecological guilds.</title>
        <authorList>
            <consortium name="Lawrence Berkeley National Laboratory"/>
            <person name="Harder C.B."/>
            <person name="Miyauchi S."/>
            <person name="Viragh M."/>
            <person name="Kuo A."/>
            <person name="Thoen E."/>
            <person name="Andreopoulos B."/>
            <person name="Lu D."/>
            <person name="Skrede I."/>
            <person name="Drula E."/>
            <person name="Henrissat B."/>
            <person name="Morin E."/>
            <person name="Kohler A."/>
            <person name="Barry K."/>
            <person name="LaButti K."/>
            <person name="Morin E."/>
            <person name="Salamov A."/>
            <person name="Lipzen A."/>
            <person name="Mereny Z."/>
            <person name="Hegedus B."/>
            <person name="Baldrian P."/>
            <person name="Stursova M."/>
            <person name="Weitz H."/>
            <person name="Taylor A."/>
            <person name="Grigoriev I.V."/>
            <person name="Nagy L.G."/>
            <person name="Martin F."/>
            <person name="Kauserud H."/>
        </authorList>
    </citation>
    <scope>NUCLEOTIDE SEQUENCE</scope>
    <source>
        <strain evidence="1">CBHHK200</strain>
    </source>
</reference>
<organism evidence="1 2">
    <name type="scientific">Mycena alexandri</name>
    <dbReference type="NCBI Taxonomy" id="1745969"/>
    <lineage>
        <taxon>Eukaryota</taxon>
        <taxon>Fungi</taxon>
        <taxon>Dikarya</taxon>
        <taxon>Basidiomycota</taxon>
        <taxon>Agaricomycotina</taxon>
        <taxon>Agaricomycetes</taxon>
        <taxon>Agaricomycetidae</taxon>
        <taxon>Agaricales</taxon>
        <taxon>Marasmiineae</taxon>
        <taxon>Mycenaceae</taxon>
        <taxon>Mycena</taxon>
    </lineage>
</organism>
<evidence type="ECO:0000313" key="1">
    <source>
        <dbReference type="EMBL" id="KAJ7039460.1"/>
    </source>
</evidence>
<dbReference type="Proteomes" id="UP001218188">
    <property type="component" value="Unassembled WGS sequence"/>
</dbReference>
<dbReference type="EMBL" id="JARJCM010000027">
    <property type="protein sequence ID" value="KAJ7039460.1"/>
    <property type="molecule type" value="Genomic_DNA"/>
</dbReference>
<proteinExistence type="predicted"/>